<accession>A0A6M0CLE1</accession>
<name>A0A6M0CLE1_9FLAO</name>
<keyword evidence="2" id="KW-1185">Reference proteome</keyword>
<comment type="caution">
    <text evidence="1">The sequence shown here is derived from an EMBL/GenBank/DDBJ whole genome shotgun (WGS) entry which is preliminary data.</text>
</comment>
<protein>
    <submittedName>
        <fullName evidence="1">Uncharacterized protein</fullName>
    </submittedName>
</protein>
<proteinExistence type="predicted"/>
<organism evidence="1 2">
    <name type="scientific">Spongiivirga citrea</name>
    <dbReference type="NCBI Taxonomy" id="1481457"/>
    <lineage>
        <taxon>Bacteria</taxon>
        <taxon>Pseudomonadati</taxon>
        <taxon>Bacteroidota</taxon>
        <taxon>Flavobacteriia</taxon>
        <taxon>Flavobacteriales</taxon>
        <taxon>Flavobacteriaceae</taxon>
        <taxon>Spongiivirga</taxon>
    </lineage>
</organism>
<dbReference type="EMBL" id="JAABOQ010000002">
    <property type="protein sequence ID" value="NER16824.1"/>
    <property type="molecule type" value="Genomic_DNA"/>
</dbReference>
<reference evidence="1 2" key="1">
    <citation type="submission" date="2020-01" db="EMBL/GenBank/DDBJ databases">
        <title>Spongiivirga citrea KCTC 32990T.</title>
        <authorList>
            <person name="Wang G."/>
        </authorList>
    </citation>
    <scope>NUCLEOTIDE SEQUENCE [LARGE SCALE GENOMIC DNA]</scope>
    <source>
        <strain evidence="1 2">KCTC 32990</strain>
    </source>
</reference>
<evidence type="ECO:0000313" key="2">
    <source>
        <dbReference type="Proteomes" id="UP000474296"/>
    </source>
</evidence>
<gene>
    <name evidence="1" type="ORF">GWK10_06360</name>
</gene>
<dbReference type="AlphaFoldDB" id="A0A6M0CLE1"/>
<dbReference type="RefSeq" id="WP_164030361.1">
    <property type="nucleotide sequence ID" value="NZ_JAABOQ010000002.1"/>
</dbReference>
<sequence length="147" mass="17179">MNVNPTHIKYIEWRNPDGLHEDTSGCISQLEFINDELDFLNQLIKEHTIQLISGETFEESKAIVGTLIAQQKELQPLIAQAKIHRNKLQILMDDIDVPNELKDYKAEHYDLMFKVIGYNARFKKLKKKIFKLISAIMKSNKQKRLLN</sequence>
<dbReference type="Proteomes" id="UP000474296">
    <property type="component" value="Unassembled WGS sequence"/>
</dbReference>
<evidence type="ECO:0000313" key="1">
    <source>
        <dbReference type="EMBL" id="NER16824.1"/>
    </source>
</evidence>